<name>A0AAP0PUV8_9MAGN</name>
<dbReference type="Proteomes" id="UP001417504">
    <property type="component" value="Unassembled WGS sequence"/>
</dbReference>
<keyword evidence="2" id="KW-1185">Reference proteome</keyword>
<gene>
    <name evidence="1" type="ORF">Sjap_001271</name>
</gene>
<organism evidence="1 2">
    <name type="scientific">Stephania japonica</name>
    <dbReference type="NCBI Taxonomy" id="461633"/>
    <lineage>
        <taxon>Eukaryota</taxon>
        <taxon>Viridiplantae</taxon>
        <taxon>Streptophyta</taxon>
        <taxon>Embryophyta</taxon>
        <taxon>Tracheophyta</taxon>
        <taxon>Spermatophyta</taxon>
        <taxon>Magnoliopsida</taxon>
        <taxon>Ranunculales</taxon>
        <taxon>Menispermaceae</taxon>
        <taxon>Menispermoideae</taxon>
        <taxon>Cissampelideae</taxon>
        <taxon>Stephania</taxon>
    </lineage>
</organism>
<protein>
    <submittedName>
        <fullName evidence="1">Uncharacterized protein</fullName>
    </submittedName>
</protein>
<reference evidence="1 2" key="1">
    <citation type="submission" date="2024-01" db="EMBL/GenBank/DDBJ databases">
        <title>Genome assemblies of Stephania.</title>
        <authorList>
            <person name="Yang L."/>
        </authorList>
    </citation>
    <scope>NUCLEOTIDE SEQUENCE [LARGE SCALE GENOMIC DNA]</scope>
    <source>
        <strain evidence="1">QJT</strain>
        <tissue evidence="1">Leaf</tissue>
    </source>
</reference>
<evidence type="ECO:0000313" key="2">
    <source>
        <dbReference type="Proteomes" id="UP001417504"/>
    </source>
</evidence>
<comment type="caution">
    <text evidence="1">The sequence shown here is derived from an EMBL/GenBank/DDBJ whole genome shotgun (WGS) entry which is preliminary data.</text>
</comment>
<evidence type="ECO:0000313" key="1">
    <source>
        <dbReference type="EMBL" id="KAK9153791.1"/>
    </source>
</evidence>
<accession>A0AAP0PUV8</accession>
<proteinExistence type="predicted"/>
<sequence>MSLLLPCTKEILLMLSMYQCLNNGKHVILLVCISYEIPRSLESILPLFALP</sequence>
<dbReference type="EMBL" id="JBBNAE010000001">
    <property type="protein sequence ID" value="KAK9153791.1"/>
    <property type="molecule type" value="Genomic_DNA"/>
</dbReference>
<dbReference type="AlphaFoldDB" id="A0AAP0PUV8"/>